<evidence type="ECO:0000313" key="2">
    <source>
        <dbReference type="Proteomes" id="UP001162501"/>
    </source>
</evidence>
<accession>A0AC59YHB6</accession>
<sequence>MCWSRELSPPPLRATKYVHALRLPAVAITLVQGRAREEQSGGDVNDGVRRGAADISPPSLLAQLGGISALRPGEAPRTGADPALRPGEAPRTGADPVPLALGGEGTVGLGFTTGAG</sequence>
<dbReference type="EMBL" id="OX596099">
    <property type="protein sequence ID" value="CAM9692888.1"/>
    <property type="molecule type" value="Genomic_DNA"/>
</dbReference>
<organism evidence="1 2">
    <name type="scientific">Rangifer tarandus platyrhynchus</name>
    <name type="common">Svalbard reindeer</name>
    <dbReference type="NCBI Taxonomy" id="3082113"/>
    <lineage>
        <taxon>Eukaryota</taxon>
        <taxon>Metazoa</taxon>
        <taxon>Chordata</taxon>
        <taxon>Craniata</taxon>
        <taxon>Vertebrata</taxon>
        <taxon>Euteleostomi</taxon>
        <taxon>Mammalia</taxon>
        <taxon>Eutheria</taxon>
        <taxon>Laurasiatheria</taxon>
        <taxon>Artiodactyla</taxon>
        <taxon>Ruminantia</taxon>
        <taxon>Pecora</taxon>
        <taxon>Cervidae</taxon>
        <taxon>Odocoileinae</taxon>
        <taxon>Rangifer</taxon>
    </lineage>
</organism>
<name>A0AC59YHB6_RANTA</name>
<protein>
    <submittedName>
        <fullName evidence="1">Uncharacterized protein</fullName>
    </submittedName>
</protein>
<reference evidence="1" key="2">
    <citation type="submission" date="2025-03" db="EMBL/GenBank/DDBJ databases">
        <authorList>
            <consortium name="ELIXIR-Norway"/>
            <consortium name="Elixir Norway"/>
        </authorList>
    </citation>
    <scope>NUCLEOTIDE SEQUENCE</scope>
</reference>
<gene>
    <name evidence="1" type="ORF">MRATA1EN22A_LOCUS6113</name>
</gene>
<proteinExistence type="predicted"/>
<evidence type="ECO:0000313" key="1">
    <source>
        <dbReference type="EMBL" id="CAM9692888.1"/>
    </source>
</evidence>
<dbReference type="Proteomes" id="UP001162501">
    <property type="component" value="Chromosome 15"/>
</dbReference>
<reference evidence="1" key="1">
    <citation type="submission" date="2023-05" db="EMBL/GenBank/DDBJ databases">
        <authorList>
            <consortium name="ELIXIR-Norway"/>
        </authorList>
    </citation>
    <scope>NUCLEOTIDE SEQUENCE</scope>
</reference>